<proteinExistence type="predicted"/>
<dbReference type="Pfam" id="PF14289">
    <property type="entry name" value="DUF4369"/>
    <property type="match status" value="1"/>
</dbReference>
<accession>A0A1M7N782</accession>
<gene>
    <name evidence="5" type="ORF">SAMN05216269_11044</name>
</gene>
<sequence>MKKIILLLSAVVILTSCTKDKYTISGTATGFENGKTVIMETQNENGMGMIAIDTVKIENGKFEIKGKALEPSFHTLQIEGTQEKIPFILENGDITIVVNKDTLQKSKVSGTYNNDEYVTFNKEITQVQKKLMDFQTKNMQAMNAAQQAKDTVVINGLMKDFAKIQQEVGEASKAKYVAYAETHPKSFISVLIIQGMLNDPSADSKKSEKMYNGLEESLKNTKPGKAVKAKLAEMKSPSVGTTPPAPAPAPAAEAK</sequence>
<organism evidence="5 6">
    <name type="scientific">Flavobacterium xinjiangense</name>
    <dbReference type="NCBI Taxonomy" id="178356"/>
    <lineage>
        <taxon>Bacteria</taxon>
        <taxon>Pseudomonadati</taxon>
        <taxon>Bacteroidota</taxon>
        <taxon>Flavobacteriia</taxon>
        <taxon>Flavobacteriales</taxon>
        <taxon>Flavobacteriaceae</taxon>
        <taxon>Flavobacterium</taxon>
    </lineage>
</organism>
<keyword evidence="6" id="KW-1185">Reference proteome</keyword>
<dbReference type="STRING" id="178356.SAMN05216269_11044"/>
<evidence type="ECO:0000313" key="6">
    <source>
        <dbReference type="Proteomes" id="UP000184092"/>
    </source>
</evidence>
<evidence type="ECO:0000256" key="1">
    <source>
        <dbReference type="ARBA" id="ARBA00017922"/>
    </source>
</evidence>
<reference evidence="6" key="1">
    <citation type="submission" date="2016-11" db="EMBL/GenBank/DDBJ databases">
        <authorList>
            <person name="Varghese N."/>
            <person name="Submissions S."/>
        </authorList>
    </citation>
    <scope>NUCLEOTIDE SEQUENCE [LARGE SCALE GENOMIC DNA]</scope>
    <source>
        <strain evidence="6">CGMCC 1.2749</strain>
    </source>
</reference>
<evidence type="ECO:0000256" key="2">
    <source>
        <dbReference type="ARBA" id="ARBA00022729"/>
    </source>
</evidence>
<feature type="domain" description="DUF4369" evidence="4">
    <location>
        <begin position="22"/>
        <end position="117"/>
    </location>
</feature>
<keyword evidence="2" id="KW-0732">Signal</keyword>
<dbReference type="OrthoDB" id="1069091at2"/>
<dbReference type="InterPro" id="IPR012640">
    <property type="entry name" value="Membr_lipoprot_lipid_attach_CS"/>
</dbReference>
<dbReference type="PROSITE" id="PS51257">
    <property type="entry name" value="PROKAR_LIPOPROTEIN"/>
    <property type="match status" value="1"/>
</dbReference>
<evidence type="ECO:0000256" key="3">
    <source>
        <dbReference type="SAM" id="MobiDB-lite"/>
    </source>
</evidence>
<evidence type="ECO:0000259" key="4">
    <source>
        <dbReference type="Pfam" id="PF14289"/>
    </source>
</evidence>
<feature type="region of interest" description="Disordered" evidence="3">
    <location>
        <begin position="215"/>
        <end position="255"/>
    </location>
</feature>
<dbReference type="Proteomes" id="UP000184092">
    <property type="component" value="Unassembled WGS sequence"/>
</dbReference>
<dbReference type="AlphaFoldDB" id="A0A1M7N782"/>
<name>A0A1M7N782_9FLAO</name>
<protein>
    <recommendedName>
        <fullName evidence="1">Type IV secretion system putative lipoprotein virB7</fullName>
    </recommendedName>
</protein>
<dbReference type="Pfam" id="PF08139">
    <property type="entry name" value="LPAM_1"/>
    <property type="match status" value="1"/>
</dbReference>
<evidence type="ECO:0000313" key="5">
    <source>
        <dbReference type="EMBL" id="SHM99433.1"/>
    </source>
</evidence>
<dbReference type="RefSeq" id="WP_073209871.1">
    <property type="nucleotide sequence ID" value="NZ_FRCL01000010.1"/>
</dbReference>
<dbReference type="EMBL" id="FRCL01000010">
    <property type="protein sequence ID" value="SHM99433.1"/>
    <property type="molecule type" value="Genomic_DNA"/>
</dbReference>
<dbReference type="InterPro" id="IPR025380">
    <property type="entry name" value="DUF4369"/>
</dbReference>